<comment type="caution">
    <text evidence="16">The sequence shown here is derived from an EMBL/GenBank/DDBJ whole genome shotgun (WGS) entry which is preliminary data.</text>
</comment>
<evidence type="ECO:0000256" key="6">
    <source>
        <dbReference type="ARBA" id="ARBA00022547"/>
    </source>
</evidence>
<keyword evidence="5" id="KW-1003">Cell membrane</keyword>
<feature type="transmembrane region" description="Helical" evidence="15">
    <location>
        <begin position="6"/>
        <end position="24"/>
    </location>
</feature>
<evidence type="ECO:0000256" key="7">
    <source>
        <dbReference type="ARBA" id="ARBA00022692"/>
    </source>
</evidence>
<dbReference type="PANTHER" id="PTHR33445">
    <property type="entry name" value="ATP SYNTHASE SUBUNIT B', CHLOROPLASTIC"/>
    <property type="match status" value="1"/>
</dbReference>
<keyword evidence="4" id="KW-0813">Transport</keyword>
<accession>A0A644YEE5</accession>
<keyword evidence="12" id="KW-0066">ATP synthesis</keyword>
<sequence length="162" mass="18998">MLMKINPSTLIATIINFIILFVVLKYKFFDKVKAIIDERENLINEQLDNAEEEAEKARMLAIENERILKNAREEGKLITERHKQKAEKIYDEIVEEANQEAKIILERAKVEINREKEKVEYQLKKEAIDLAIELSKKVIEKNIDEEKNRELIGEFITKVGNS</sequence>
<keyword evidence="8" id="KW-0375">Hydrogen ion transport</keyword>
<dbReference type="Gene3D" id="1.20.5.620">
    <property type="entry name" value="F1F0 ATP synthase subunit B, membrane domain"/>
    <property type="match status" value="1"/>
</dbReference>
<dbReference type="InterPro" id="IPR028987">
    <property type="entry name" value="ATP_synth_B-like_membr_sf"/>
</dbReference>
<organism evidence="16">
    <name type="scientific">bioreactor metagenome</name>
    <dbReference type="NCBI Taxonomy" id="1076179"/>
    <lineage>
        <taxon>unclassified sequences</taxon>
        <taxon>metagenomes</taxon>
        <taxon>ecological metagenomes</taxon>
    </lineage>
</organism>
<dbReference type="InterPro" id="IPR005864">
    <property type="entry name" value="ATP_synth_F0_bsu_bac"/>
</dbReference>
<evidence type="ECO:0000256" key="3">
    <source>
        <dbReference type="ARBA" id="ARBA00005513"/>
    </source>
</evidence>
<dbReference type="Pfam" id="PF00430">
    <property type="entry name" value="ATP-synt_B"/>
    <property type="match status" value="1"/>
</dbReference>
<dbReference type="InterPro" id="IPR002146">
    <property type="entry name" value="ATP_synth_b/b'su_bac/chlpt"/>
</dbReference>
<dbReference type="HAMAP" id="MF_01398">
    <property type="entry name" value="ATP_synth_b_bprime"/>
    <property type="match status" value="1"/>
</dbReference>
<dbReference type="PANTHER" id="PTHR33445:SF1">
    <property type="entry name" value="ATP SYNTHASE SUBUNIT B"/>
    <property type="match status" value="1"/>
</dbReference>
<name>A0A644YEE5_9ZZZZ</name>
<gene>
    <name evidence="16" type="primary">atpF_23</name>
    <name evidence="16" type="ORF">SDC9_73537</name>
</gene>
<dbReference type="AlphaFoldDB" id="A0A644YEE5"/>
<evidence type="ECO:0000256" key="8">
    <source>
        <dbReference type="ARBA" id="ARBA00022781"/>
    </source>
</evidence>
<comment type="similarity">
    <text evidence="3">Belongs to the ATPase B chain family.</text>
</comment>
<protein>
    <submittedName>
        <fullName evidence="16">ATP synthase subunit b, sodium ion specific</fullName>
    </submittedName>
</protein>
<evidence type="ECO:0000256" key="15">
    <source>
        <dbReference type="SAM" id="Phobius"/>
    </source>
</evidence>
<dbReference type="SUPFAM" id="SSF81573">
    <property type="entry name" value="F1F0 ATP synthase subunit B, membrane domain"/>
    <property type="match status" value="1"/>
</dbReference>
<reference evidence="16" key="1">
    <citation type="submission" date="2019-08" db="EMBL/GenBank/DDBJ databases">
        <authorList>
            <person name="Kucharzyk K."/>
            <person name="Murdoch R.W."/>
            <person name="Higgins S."/>
            <person name="Loffler F."/>
        </authorList>
    </citation>
    <scope>NUCLEOTIDE SEQUENCE</scope>
</reference>
<comment type="function">
    <text evidence="13">F(1)F(0) ATP synthase produces ATP from ADP in the presence of a proton or sodium gradient. F-type ATPases consist of two structural domains, F(1) containing the extramembraneous catalytic core and F(0) containing the membrane proton channel, linked together by a central stalk and a peripheral stalk. During catalysis, ATP synthesis in the catalytic domain of F(1) is coupled via a rotary mechanism of the central stalk subunits to proton translocation.</text>
</comment>
<dbReference type="GO" id="GO:0046961">
    <property type="term" value="F:proton-transporting ATPase activity, rotational mechanism"/>
    <property type="evidence" value="ECO:0007669"/>
    <property type="project" value="TreeGrafter"/>
</dbReference>
<keyword evidence="7 15" id="KW-0812">Transmembrane</keyword>
<evidence type="ECO:0000256" key="10">
    <source>
        <dbReference type="ARBA" id="ARBA00023065"/>
    </source>
</evidence>
<evidence type="ECO:0000313" key="16">
    <source>
        <dbReference type="EMBL" id="MPM27032.1"/>
    </source>
</evidence>
<dbReference type="EMBL" id="VSSQ01004890">
    <property type="protein sequence ID" value="MPM27032.1"/>
    <property type="molecule type" value="Genomic_DNA"/>
</dbReference>
<proteinExistence type="inferred from homology"/>
<evidence type="ECO:0000256" key="1">
    <source>
        <dbReference type="ARBA" id="ARBA00004167"/>
    </source>
</evidence>
<evidence type="ECO:0000256" key="9">
    <source>
        <dbReference type="ARBA" id="ARBA00022989"/>
    </source>
</evidence>
<keyword evidence="6" id="KW-0138">CF(0)</keyword>
<keyword evidence="9 15" id="KW-1133">Transmembrane helix</keyword>
<dbReference type="GO" id="GO:0015986">
    <property type="term" value="P:proton motive force-driven ATP synthesis"/>
    <property type="evidence" value="ECO:0007669"/>
    <property type="project" value="InterPro"/>
</dbReference>
<dbReference type="GO" id="GO:0045259">
    <property type="term" value="C:proton-transporting ATP synthase complex"/>
    <property type="evidence" value="ECO:0007669"/>
    <property type="project" value="UniProtKB-KW"/>
</dbReference>
<dbReference type="InterPro" id="IPR050059">
    <property type="entry name" value="ATP_synthase_B_chain"/>
</dbReference>
<dbReference type="NCBIfam" id="TIGR01144">
    <property type="entry name" value="ATP_synt_b"/>
    <property type="match status" value="1"/>
</dbReference>
<keyword evidence="14" id="KW-0175">Coiled coil</keyword>
<evidence type="ECO:0000256" key="5">
    <source>
        <dbReference type="ARBA" id="ARBA00022475"/>
    </source>
</evidence>
<evidence type="ECO:0000256" key="4">
    <source>
        <dbReference type="ARBA" id="ARBA00022448"/>
    </source>
</evidence>
<evidence type="ECO:0000256" key="14">
    <source>
        <dbReference type="SAM" id="Coils"/>
    </source>
</evidence>
<comment type="subcellular location">
    <subcellularLocation>
        <location evidence="2">Endomembrane system</location>
    </subcellularLocation>
    <subcellularLocation>
        <location evidence="1">Membrane</location>
        <topology evidence="1">Single-pass membrane protein</topology>
    </subcellularLocation>
</comment>
<evidence type="ECO:0000256" key="2">
    <source>
        <dbReference type="ARBA" id="ARBA00004308"/>
    </source>
</evidence>
<keyword evidence="11 15" id="KW-0472">Membrane</keyword>
<dbReference type="CDD" id="cd06503">
    <property type="entry name" value="ATP-synt_Fo_b"/>
    <property type="match status" value="1"/>
</dbReference>
<feature type="coiled-coil region" evidence="14">
    <location>
        <begin position="98"/>
        <end position="125"/>
    </location>
</feature>
<keyword evidence="10" id="KW-0406">Ion transport</keyword>
<evidence type="ECO:0000256" key="11">
    <source>
        <dbReference type="ARBA" id="ARBA00023136"/>
    </source>
</evidence>
<dbReference type="NCBIfam" id="NF009992">
    <property type="entry name" value="PRK13461.1"/>
    <property type="match status" value="1"/>
</dbReference>
<feature type="coiled-coil region" evidence="14">
    <location>
        <begin position="33"/>
        <end position="67"/>
    </location>
</feature>
<dbReference type="GO" id="GO:0012505">
    <property type="term" value="C:endomembrane system"/>
    <property type="evidence" value="ECO:0007669"/>
    <property type="project" value="UniProtKB-SubCell"/>
</dbReference>
<evidence type="ECO:0000256" key="13">
    <source>
        <dbReference type="ARBA" id="ARBA00025198"/>
    </source>
</evidence>
<evidence type="ECO:0000256" key="12">
    <source>
        <dbReference type="ARBA" id="ARBA00023310"/>
    </source>
</evidence>